<gene>
    <name evidence="3" type="primary">RvY_12322-1</name>
    <name evidence="3" type="synonym">RvY_12322.1</name>
    <name evidence="3" type="ORF">RvY_12322</name>
</gene>
<dbReference type="Proteomes" id="UP000186922">
    <property type="component" value="Unassembled WGS sequence"/>
</dbReference>
<feature type="coiled-coil region" evidence="1">
    <location>
        <begin position="36"/>
        <end position="70"/>
    </location>
</feature>
<sequence length="178" mass="20236">MDEPSENPQATNADGPRVPEPINAYPEVEPTNTELLSTLRDRKEHLRNLQQKLRTDLDGLRSRISQLQGNVSLQHETKKPFLDRRIRTAQRELGTLDYVRSFQLSSQEIDDLIVYVNNNPYLRSLLEKRNPRLLHTLLNYPALSATSSTPETLYVSQAEAVSRTESPTTPSSSEDVSH</sequence>
<keyword evidence="1" id="KW-0175">Coiled coil</keyword>
<reference evidence="3 4" key="1">
    <citation type="journal article" date="2016" name="Nat. Commun.">
        <title>Extremotolerant tardigrade genome and improved radiotolerance of human cultured cells by tardigrade-unique protein.</title>
        <authorList>
            <person name="Hashimoto T."/>
            <person name="Horikawa D.D."/>
            <person name="Saito Y."/>
            <person name="Kuwahara H."/>
            <person name="Kozuka-Hata H."/>
            <person name="Shin-I T."/>
            <person name="Minakuchi Y."/>
            <person name="Ohishi K."/>
            <person name="Motoyama A."/>
            <person name="Aizu T."/>
            <person name="Enomoto A."/>
            <person name="Kondo K."/>
            <person name="Tanaka S."/>
            <person name="Hara Y."/>
            <person name="Koshikawa S."/>
            <person name="Sagara H."/>
            <person name="Miura T."/>
            <person name="Yokobori S."/>
            <person name="Miyagawa K."/>
            <person name="Suzuki Y."/>
            <person name="Kubo T."/>
            <person name="Oyama M."/>
            <person name="Kohara Y."/>
            <person name="Fujiyama A."/>
            <person name="Arakawa K."/>
            <person name="Katayama T."/>
            <person name="Toyoda A."/>
            <person name="Kunieda T."/>
        </authorList>
    </citation>
    <scope>NUCLEOTIDE SEQUENCE [LARGE SCALE GENOMIC DNA]</scope>
    <source>
        <strain evidence="3 4">YOKOZUNA-1</strain>
    </source>
</reference>
<evidence type="ECO:0000256" key="1">
    <source>
        <dbReference type="SAM" id="Coils"/>
    </source>
</evidence>
<feature type="region of interest" description="Disordered" evidence="2">
    <location>
        <begin position="1"/>
        <end position="30"/>
    </location>
</feature>
<accession>A0A1D1VRR5</accession>
<name>A0A1D1VRR5_RAMVA</name>
<protein>
    <submittedName>
        <fullName evidence="3">Uncharacterized protein</fullName>
    </submittedName>
</protein>
<organism evidence="3 4">
    <name type="scientific">Ramazzottius varieornatus</name>
    <name type="common">Water bear</name>
    <name type="synonym">Tardigrade</name>
    <dbReference type="NCBI Taxonomy" id="947166"/>
    <lineage>
        <taxon>Eukaryota</taxon>
        <taxon>Metazoa</taxon>
        <taxon>Ecdysozoa</taxon>
        <taxon>Tardigrada</taxon>
        <taxon>Eutardigrada</taxon>
        <taxon>Parachela</taxon>
        <taxon>Hypsibioidea</taxon>
        <taxon>Ramazzottiidae</taxon>
        <taxon>Ramazzottius</taxon>
    </lineage>
</organism>
<feature type="compositionally biased region" description="Low complexity" evidence="2">
    <location>
        <begin position="164"/>
        <end position="178"/>
    </location>
</feature>
<evidence type="ECO:0000256" key="2">
    <source>
        <dbReference type="SAM" id="MobiDB-lite"/>
    </source>
</evidence>
<evidence type="ECO:0000313" key="3">
    <source>
        <dbReference type="EMBL" id="GAV01644.1"/>
    </source>
</evidence>
<keyword evidence="4" id="KW-1185">Reference proteome</keyword>
<proteinExistence type="predicted"/>
<comment type="caution">
    <text evidence="3">The sequence shown here is derived from an EMBL/GenBank/DDBJ whole genome shotgun (WGS) entry which is preliminary data.</text>
</comment>
<dbReference type="OrthoDB" id="10070136at2759"/>
<feature type="region of interest" description="Disordered" evidence="2">
    <location>
        <begin position="154"/>
        <end position="178"/>
    </location>
</feature>
<dbReference type="EMBL" id="BDGG01000007">
    <property type="protein sequence ID" value="GAV01644.1"/>
    <property type="molecule type" value="Genomic_DNA"/>
</dbReference>
<evidence type="ECO:0000313" key="4">
    <source>
        <dbReference type="Proteomes" id="UP000186922"/>
    </source>
</evidence>
<dbReference type="AlphaFoldDB" id="A0A1D1VRR5"/>
<feature type="compositionally biased region" description="Polar residues" evidence="2">
    <location>
        <begin position="1"/>
        <end position="12"/>
    </location>
</feature>